<dbReference type="AlphaFoldDB" id="A0A1H9QZ21"/>
<keyword evidence="3" id="KW-1185">Reference proteome</keyword>
<dbReference type="SUPFAM" id="SSF53448">
    <property type="entry name" value="Nucleotide-diphospho-sugar transferases"/>
    <property type="match status" value="1"/>
</dbReference>
<protein>
    <submittedName>
        <fullName evidence="2">Glycosyltransferase involved in cell wall bisynthesis</fullName>
    </submittedName>
</protein>
<dbReference type="Pfam" id="PF00535">
    <property type="entry name" value="Glycos_transf_2"/>
    <property type="match status" value="1"/>
</dbReference>
<dbReference type="PANTHER" id="PTHR22916">
    <property type="entry name" value="GLYCOSYLTRANSFERASE"/>
    <property type="match status" value="1"/>
</dbReference>
<dbReference type="InterPro" id="IPR029044">
    <property type="entry name" value="Nucleotide-diphossugar_trans"/>
</dbReference>
<dbReference type="EMBL" id="FOFZ01000018">
    <property type="protein sequence ID" value="SER65706.1"/>
    <property type="molecule type" value="Genomic_DNA"/>
</dbReference>
<evidence type="ECO:0000259" key="1">
    <source>
        <dbReference type="Pfam" id="PF00535"/>
    </source>
</evidence>
<dbReference type="Gene3D" id="3.90.550.10">
    <property type="entry name" value="Spore Coat Polysaccharide Biosynthesis Protein SpsA, Chain A"/>
    <property type="match status" value="1"/>
</dbReference>
<feature type="domain" description="Glycosyltransferase 2-like" evidence="1">
    <location>
        <begin position="11"/>
        <end position="139"/>
    </location>
</feature>
<proteinExistence type="predicted"/>
<organism evidence="2 3">
    <name type="scientific">Flavobacterium frigoris</name>
    <dbReference type="NCBI Taxonomy" id="229204"/>
    <lineage>
        <taxon>Bacteria</taxon>
        <taxon>Pseudomonadati</taxon>
        <taxon>Bacteroidota</taxon>
        <taxon>Flavobacteriia</taxon>
        <taxon>Flavobacteriales</taxon>
        <taxon>Flavobacteriaceae</taxon>
        <taxon>Flavobacterium</taxon>
    </lineage>
</organism>
<reference evidence="3" key="1">
    <citation type="submission" date="2016-10" db="EMBL/GenBank/DDBJ databases">
        <authorList>
            <person name="Varghese N."/>
            <person name="Submissions S."/>
        </authorList>
    </citation>
    <scope>NUCLEOTIDE SEQUENCE [LARGE SCALE GENOMIC DNA]</scope>
    <source>
        <strain evidence="3">DSM 15719</strain>
    </source>
</reference>
<evidence type="ECO:0000313" key="3">
    <source>
        <dbReference type="Proteomes" id="UP000183658"/>
    </source>
</evidence>
<dbReference type="PANTHER" id="PTHR22916:SF3">
    <property type="entry name" value="UDP-GLCNAC:BETAGAL BETA-1,3-N-ACETYLGLUCOSAMINYLTRANSFERASE-LIKE PROTEIN 1"/>
    <property type="match status" value="1"/>
</dbReference>
<dbReference type="RefSeq" id="WP_083380535.1">
    <property type="nucleotide sequence ID" value="NZ_CBCRVS010000006.1"/>
</dbReference>
<dbReference type="InterPro" id="IPR001173">
    <property type="entry name" value="Glyco_trans_2-like"/>
</dbReference>
<sequence length="312" mass="36281">MAENLNSPVISIIMPCYNASQFIKESIESVLSQTYENWELIIVDDGSTDDTATIIKIYVAADNRVRYFYQENGKQGKARNLGLTKSSGSFVAFLDADDLWLPEKLFVQILEIEKHDVDLVFSDSYIFNDSEVENLSQIMGIPDAVFYDKKSIQMFLEYNRIPILTVLVKKEKIISSGGFSEQVQNIEDYHLWLKMLISNCTFYSSNFISSKYRVHQNSETAGINSSSNRILITLFNLSVEFPVYKKQIEHELKLKFKRIYKTNLFTKLELVVWIKKNTAYLSKSKLTYFYLFLNYLLPTKVTKRFLMHILND</sequence>
<dbReference type="GO" id="GO:0016758">
    <property type="term" value="F:hexosyltransferase activity"/>
    <property type="evidence" value="ECO:0007669"/>
    <property type="project" value="UniProtKB-ARBA"/>
</dbReference>
<accession>A0A1H9QZ21</accession>
<keyword evidence="2" id="KW-0808">Transferase</keyword>
<evidence type="ECO:0000313" key="2">
    <source>
        <dbReference type="EMBL" id="SER65706.1"/>
    </source>
</evidence>
<name>A0A1H9QZ21_FLAFI</name>
<dbReference type="Proteomes" id="UP000183658">
    <property type="component" value="Unassembled WGS sequence"/>
</dbReference>
<dbReference type="OrthoDB" id="9815829at2"/>
<gene>
    <name evidence="2" type="ORF">SAMN05444355_11847</name>
</gene>